<feature type="signal peptide" evidence="5">
    <location>
        <begin position="1"/>
        <end position="21"/>
    </location>
</feature>
<accession>A0A4P6M2K5</accession>
<dbReference type="CDD" id="cd13585">
    <property type="entry name" value="PBP2_TMBP_like"/>
    <property type="match status" value="1"/>
</dbReference>
<gene>
    <name evidence="6" type="primary">msmE_27</name>
    <name evidence="7" type="ORF">E5259_07925</name>
    <name evidence="6" type="ORF">PMF13cell1_04898</name>
</gene>
<name>A0A4P6M2K5_9FIRM</name>
<evidence type="ECO:0000256" key="1">
    <source>
        <dbReference type="ARBA" id="ARBA00008520"/>
    </source>
</evidence>
<reference evidence="7 9" key="2">
    <citation type="submission" date="2019-04" db="EMBL/GenBank/DDBJ databases">
        <authorList>
            <person name="Schori C."/>
            <person name="Ahrens C."/>
        </authorList>
    </citation>
    <scope>NUCLEOTIDE SEQUENCE [LARGE SCALE GENOMIC DNA]</scope>
    <source>
        <strain evidence="7 9">DSM 2950</strain>
    </source>
</reference>
<keyword evidence="3 5" id="KW-0732">Signal</keyword>
<dbReference type="PROSITE" id="PS51257">
    <property type="entry name" value="PROKAR_LIPOPROTEIN"/>
    <property type="match status" value="1"/>
</dbReference>
<dbReference type="SUPFAM" id="SSF53850">
    <property type="entry name" value="Periplasmic binding protein-like II"/>
    <property type="match status" value="1"/>
</dbReference>
<keyword evidence="2" id="KW-0813">Transport</keyword>
<dbReference type="RefSeq" id="WP_018598383.1">
    <property type="nucleotide sequence ID" value="NZ_AP031439.1"/>
</dbReference>
<dbReference type="Pfam" id="PF01547">
    <property type="entry name" value="SBP_bac_1"/>
    <property type="match status" value="1"/>
</dbReference>
<evidence type="ECO:0000256" key="3">
    <source>
        <dbReference type="ARBA" id="ARBA00022729"/>
    </source>
</evidence>
<evidence type="ECO:0000313" key="8">
    <source>
        <dbReference type="Proteomes" id="UP000289794"/>
    </source>
</evidence>
<dbReference type="GO" id="GO:1901982">
    <property type="term" value="F:maltose binding"/>
    <property type="evidence" value="ECO:0007669"/>
    <property type="project" value="TreeGrafter"/>
</dbReference>
<dbReference type="Gene3D" id="3.40.190.10">
    <property type="entry name" value="Periplasmic binding protein-like II"/>
    <property type="match status" value="1"/>
</dbReference>
<dbReference type="KEGG" id="bpro:PMF13cell1_04898"/>
<dbReference type="GO" id="GO:0015768">
    <property type="term" value="P:maltose transport"/>
    <property type="evidence" value="ECO:0007669"/>
    <property type="project" value="TreeGrafter"/>
</dbReference>
<proteinExistence type="inferred from homology"/>
<dbReference type="PANTHER" id="PTHR30061:SF50">
    <property type="entry name" value="MALTOSE_MALTODEXTRIN-BINDING PERIPLASMIC PROTEIN"/>
    <property type="match status" value="1"/>
</dbReference>
<feature type="chain" id="PRO_5038305940" evidence="5">
    <location>
        <begin position="22"/>
        <end position="443"/>
    </location>
</feature>
<evidence type="ECO:0000313" key="9">
    <source>
        <dbReference type="Proteomes" id="UP000515789"/>
    </source>
</evidence>
<comment type="similarity">
    <text evidence="1">Belongs to the bacterial solute-binding protein 1 family.</text>
</comment>
<evidence type="ECO:0000256" key="2">
    <source>
        <dbReference type="ARBA" id="ARBA00022448"/>
    </source>
</evidence>
<dbReference type="GeneID" id="75055570"/>
<dbReference type="GO" id="GO:0055052">
    <property type="term" value="C:ATP-binding cassette (ABC) transporter complex, substrate-binding subunit-containing"/>
    <property type="evidence" value="ECO:0007669"/>
    <property type="project" value="TreeGrafter"/>
</dbReference>
<dbReference type="InterPro" id="IPR006059">
    <property type="entry name" value="SBP"/>
</dbReference>
<sequence length="443" mass="48615">MKRKKVTALLMAAAMILGTTACGNSQSGREDKTEEDNTPDKKESSQENSAEGDAAEITLLMTNDWVDESTELGAEFTKTIRQYEEEHPGTKITVQGASQQDIKESFQTAALAGGGADVVIMDNSGHAIDLAAMGLLYPLSELSTAEDLVSQYQEGPLNSGKFQGEYYSVPWYMDCCGLYYNKERLDELGLSVPTNWEELSGALEKVKEAGYGGIITYQSAYAFYSFFYQNECPVIDTSGETPSVVIDNEQGKEAWNYICDVIEKGGLVESFKEATTWDKVYESFANGEATFLLGGDWCATGIDGINPDLDYGITTMVEGKTQATVLGGWTWNINANSKNPQAAYDLIQYINSEKGDPILAVEGKISARKDFDYGKALEGKERLKVFTDEFPYTCARPAVINEKAIDELITNAILEVDYGKATAEEALESLTQKLNENIASNYK</sequence>
<dbReference type="GO" id="GO:0042956">
    <property type="term" value="P:maltodextrin transmembrane transport"/>
    <property type="evidence" value="ECO:0007669"/>
    <property type="project" value="TreeGrafter"/>
</dbReference>
<evidence type="ECO:0000313" key="6">
    <source>
        <dbReference type="EMBL" id="QBE99324.1"/>
    </source>
</evidence>
<protein>
    <submittedName>
        <fullName evidence="6">Multiple sugar-binding protein</fullName>
    </submittedName>
    <submittedName>
        <fullName evidence="7">Sugar ABC transporter substrate-binding protein</fullName>
    </submittedName>
</protein>
<reference evidence="6 8" key="1">
    <citation type="submission" date="2019-01" db="EMBL/GenBank/DDBJ databases">
        <title>PMF-metabolizing Aryl O-demethylase.</title>
        <authorList>
            <person name="Kim M."/>
        </authorList>
    </citation>
    <scope>NUCLEOTIDE SEQUENCE [LARGE SCALE GENOMIC DNA]</scope>
    <source>
        <strain evidence="6 8">PMF1</strain>
    </source>
</reference>
<evidence type="ECO:0000256" key="4">
    <source>
        <dbReference type="SAM" id="MobiDB-lite"/>
    </source>
</evidence>
<dbReference type="PANTHER" id="PTHR30061">
    <property type="entry name" value="MALTOSE-BINDING PERIPLASMIC PROTEIN"/>
    <property type="match status" value="1"/>
</dbReference>
<dbReference type="EMBL" id="CP039126">
    <property type="protein sequence ID" value="QMW77522.1"/>
    <property type="molecule type" value="Genomic_DNA"/>
</dbReference>
<evidence type="ECO:0000313" key="7">
    <source>
        <dbReference type="EMBL" id="QMW77522.1"/>
    </source>
</evidence>
<organism evidence="6 8">
    <name type="scientific">Blautia producta</name>
    <dbReference type="NCBI Taxonomy" id="33035"/>
    <lineage>
        <taxon>Bacteria</taxon>
        <taxon>Bacillati</taxon>
        <taxon>Bacillota</taxon>
        <taxon>Clostridia</taxon>
        <taxon>Lachnospirales</taxon>
        <taxon>Lachnospiraceae</taxon>
        <taxon>Blautia</taxon>
    </lineage>
</organism>
<evidence type="ECO:0000256" key="5">
    <source>
        <dbReference type="SAM" id="SignalP"/>
    </source>
</evidence>
<dbReference type="AlphaFoldDB" id="A0A4P6M2K5"/>
<feature type="region of interest" description="Disordered" evidence="4">
    <location>
        <begin position="20"/>
        <end position="54"/>
    </location>
</feature>
<dbReference type="EMBL" id="CP035945">
    <property type="protein sequence ID" value="QBE99324.1"/>
    <property type="molecule type" value="Genomic_DNA"/>
</dbReference>
<dbReference type="Proteomes" id="UP000289794">
    <property type="component" value="Chromosome"/>
</dbReference>
<dbReference type="Proteomes" id="UP000515789">
    <property type="component" value="Chromosome"/>
</dbReference>